<comment type="caution">
    <text evidence="3">The sequence shown here is derived from an EMBL/GenBank/DDBJ whole genome shotgun (WGS) entry which is preliminary data.</text>
</comment>
<keyword evidence="1" id="KW-0175">Coiled coil</keyword>
<dbReference type="NCBIfam" id="TIGR01760">
    <property type="entry name" value="tape_meas_TP901"/>
    <property type="match status" value="1"/>
</dbReference>
<dbReference type="InterPro" id="IPR010090">
    <property type="entry name" value="Phage_tape_meas"/>
</dbReference>
<reference evidence="3" key="2">
    <citation type="journal article" date="2021" name="Microbiome">
        <title>Successional dynamics and alternative stable states in a saline activated sludge microbial community over 9 years.</title>
        <authorList>
            <person name="Wang Y."/>
            <person name="Ye J."/>
            <person name="Ju F."/>
            <person name="Liu L."/>
            <person name="Boyd J.A."/>
            <person name="Deng Y."/>
            <person name="Parks D.H."/>
            <person name="Jiang X."/>
            <person name="Yin X."/>
            <person name="Woodcroft B.J."/>
            <person name="Tyson G.W."/>
            <person name="Hugenholtz P."/>
            <person name="Polz M.F."/>
            <person name="Zhang T."/>
        </authorList>
    </citation>
    <scope>NUCLEOTIDE SEQUENCE</scope>
    <source>
        <strain evidence="3">HKST-UBA11</strain>
    </source>
</reference>
<sequence length="852" mass="89445">MADNEIGLKLKVDFDVDPRKINVVINSLKNSLGPLGKDIKPIDGDKIAAELNKIQAETTETVTGLNAVDTALKNTGGSSNNLLKTAFTFNQIQQSVVGLTSAMSPFIDEFIELDKNIKNIGTLGRKDFEEFSQISLKLAADIPGTAADMANGIYQAISAGAQGTAQEIGQFVEVAAKAGVAGLSDTTTAVNGLTSVLNAYGRSYSDANEVADTFFAGIKLGKTSFAELNSSLASFIPSASAMEVGFDQATAAISRLTAVGTPTAQAGTQMNAAFTLLAKGTTPLHDALSVVGTDLGTLRDKLKQPVKDGGGLVNVFREIKTAADASGKQLAELTGSVEAAKIIESLAGSNEKYLASLGTYDQVTAEIAGGAASAAFDIASTSIQSQADGFQATISGFVSGALATLDESTVGAIATFNKMAPALSGAGGAVVALKSTFGGLLTNMGGISGASTGLKNALLKSVIPSLYSTQAASVAAGGGVKAMFTALMFGPPPIGAIIAGIAAVGTALYFIVDALHESAEEKLADAEADKKLAQEQTKLAEEQASNQEKRVNSAAKLIAEYEKLGSQSKLTGEEEKRFLTIQNQLAEAYPGAIKGTDDFSQRLASLRGELEKDKDKLAEYNEEVRNAKQIEAQSNTTVAKAQLDVDVEDFEDTLGDGLNDFFDTGFELRSNKNIIEGLKNDLLNASTDTELLKAKGKILEFVGTSDDLTAEEKAAVIEKTNKVVEQQKAVVEAGQAEIEQAYANNLDRLNEQFKNQGIEFEVSDDQIKQIAEQGNKSVEEVTAAVREMEKEARQSKVGELLKESASIQGDVKQITRLDDLVKAFNEAETEAQKSAIGDTIKKIAPDVLETTG</sequence>
<reference evidence="3" key="1">
    <citation type="submission" date="2020-04" db="EMBL/GenBank/DDBJ databases">
        <authorList>
            <person name="Zhang T."/>
        </authorList>
    </citation>
    <scope>NUCLEOTIDE SEQUENCE</scope>
    <source>
        <strain evidence="3">HKST-UBA11</strain>
    </source>
</reference>
<evidence type="ECO:0000259" key="2">
    <source>
        <dbReference type="Pfam" id="PF10145"/>
    </source>
</evidence>
<dbReference type="AlphaFoldDB" id="A0A955L937"/>
<feature type="coiled-coil region" evidence="1">
    <location>
        <begin position="603"/>
        <end position="630"/>
    </location>
</feature>
<evidence type="ECO:0000313" key="4">
    <source>
        <dbReference type="Proteomes" id="UP000754563"/>
    </source>
</evidence>
<proteinExistence type="predicted"/>
<organism evidence="3 4">
    <name type="scientific">Candidatus Dojkabacteria bacterium</name>
    <dbReference type="NCBI Taxonomy" id="2099670"/>
    <lineage>
        <taxon>Bacteria</taxon>
        <taxon>Candidatus Dojkabacteria</taxon>
    </lineage>
</organism>
<gene>
    <name evidence="3" type="ORF">KC717_06820</name>
</gene>
<accession>A0A955L937</accession>
<protein>
    <submittedName>
        <fullName evidence="3">Phage tail tape measure protein</fullName>
    </submittedName>
</protein>
<feature type="coiled-coil region" evidence="1">
    <location>
        <begin position="516"/>
        <end position="564"/>
    </location>
</feature>
<name>A0A955L937_9BACT</name>
<feature type="non-terminal residue" evidence="3">
    <location>
        <position position="852"/>
    </location>
</feature>
<dbReference type="Proteomes" id="UP000754563">
    <property type="component" value="Unassembled WGS sequence"/>
</dbReference>
<feature type="domain" description="Phage tail tape measure protein" evidence="2">
    <location>
        <begin position="135"/>
        <end position="331"/>
    </location>
</feature>
<evidence type="ECO:0000256" key="1">
    <source>
        <dbReference type="SAM" id="Coils"/>
    </source>
</evidence>
<dbReference type="EMBL" id="JAGQLH010000127">
    <property type="protein sequence ID" value="MCA9386329.1"/>
    <property type="molecule type" value="Genomic_DNA"/>
</dbReference>
<evidence type="ECO:0000313" key="3">
    <source>
        <dbReference type="EMBL" id="MCA9386329.1"/>
    </source>
</evidence>
<dbReference type="Pfam" id="PF10145">
    <property type="entry name" value="PhageMin_Tail"/>
    <property type="match status" value="1"/>
</dbReference>